<evidence type="ECO:0000259" key="13">
    <source>
        <dbReference type="Pfam" id="PF03895"/>
    </source>
</evidence>
<dbReference type="AlphaFoldDB" id="A0A841R343"/>
<dbReference type="InterPro" id="IPR045584">
    <property type="entry name" value="Pilin-like"/>
</dbReference>
<keyword evidence="7 12" id="KW-0732">Signal</keyword>
<evidence type="ECO:0000256" key="12">
    <source>
        <dbReference type="SAM" id="SignalP"/>
    </source>
</evidence>
<evidence type="ECO:0000256" key="5">
    <source>
        <dbReference type="ARBA" id="ARBA00022452"/>
    </source>
</evidence>
<dbReference type="SUPFAM" id="SSF101967">
    <property type="entry name" value="Adhesin YadA, collagen-binding domain"/>
    <property type="match status" value="1"/>
</dbReference>
<keyword evidence="9" id="KW-0472">Membrane</keyword>
<evidence type="ECO:0000256" key="10">
    <source>
        <dbReference type="ARBA" id="ARBA00023237"/>
    </source>
</evidence>
<dbReference type="Gene3D" id="3.30.1300.30">
    <property type="entry name" value="GSPII I/J protein-like"/>
    <property type="match status" value="1"/>
</dbReference>
<comment type="caution">
    <text evidence="15">The sequence shown here is derived from an EMBL/GenBank/DDBJ whole genome shotgun (WGS) entry which is preliminary data.</text>
</comment>
<keyword evidence="8" id="KW-0653">Protein transport</keyword>
<dbReference type="SUPFAM" id="SSF54523">
    <property type="entry name" value="Pili subunits"/>
    <property type="match status" value="1"/>
</dbReference>
<keyword evidence="4" id="KW-0813">Transport</keyword>
<keyword evidence="16" id="KW-1185">Reference proteome</keyword>
<comment type="similarity">
    <text evidence="3">Belongs to the autotransporter-2 (AT-2) (TC 1.B.40) family.</text>
</comment>
<evidence type="ECO:0000256" key="11">
    <source>
        <dbReference type="SAM" id="Coils"/>
    </source>
</evidence>
<dbReference type="GO" id="GO:0015031">
    <property type="term" value="P:protein transport"/>
    <property type="evidence" value="ECO:0007669"/>
    <property type="project" value="UniProtKB-KW"/>
</dbReference>
<keyword evidence="6" id="KW-0812">Transmembrane</keyword>
<dbReference type="GO" id="GO:0009279">
    <property type="term" value="C:cell outer membrane"/>
    <property type="evidence" value="ECO:0007669"/>
    <property type="project" value="UniProtKB-SubCell"/>
</dbReference>
<feature type="domain" description="Trimeric autotransporter adhesin YadA-like C-terminal membrane anchor" evidence="13">
    <location>
        <begin position="429"/>
        <end position="483"/>
    </location>
</feature>
<feature type="chain" id="PRO_5038602878" evidence="12">
    <location>
        <begin position="28"/>
        <end position="539"/>
    </location>
</feature>
<dbReference type="GO" id="GO:0009986">
    <property type="term" value="C:cell surface"/>
    <property type="evidence" value="ECO:0007669"/>
    <property type="project" value="UniProtKB-SubCell"/>
</dbReference>
<gene>
    <name evidence="15" type="ORF">HNR45_000530</name>
</gene>
<evidence type="ECO:0000256" key="9">
    <source>
        <dbReference type="ARBA" id="ARBA00023136"/>
    </source>
</evidence>
<evidence type="ECO:0000259" key="14">
    <source>
        <dbReference type="Pfam" id="PF05662"/>
    </source>
</evidence>
<feature type="signal peptide" evidence="12">
    <location>
        <begin position="1"/>
        <end position="27"/>
    </location>
</feature>
<dbReference type="Proteomes" id="UP000591941">
    <property type="component" value="Unassembled WGS sequence"/>
</dbReference>
<evidence type="ECO:0000256" key="2">
    <source>
        <dbReference type="ARBA" id="ARBA00004442"/>
    </source>
</evidence>
<keyword evidence="10" id="KW-0998">Cell outer membrane</keyword>
<dbReference type="OrthoDB" id="1632231at2"/>
<feature type="coiled-coil region" evidence="11">
    <location>
        <begin position="507"/>
        <end position="534"/>
    </location>
</feature>
<dbReference type="InterPro" id="IPR008635">
    <property type="entry name" value="Coiled_stalk_dom"/>
</dbReference>
<proteinExistence type="inferred from homology"/>
<dbReference type="RefSeq" id="WP_159823083.1">
    <property type="nucleotide sequence ID" value="NZ_CABWNB010000003.1"/>
</dbReference>
<evidence type="ECO:0000313" key="16">
    <source>
        <dbReference type="Proteomes" id="UP000591941"/>
    </source>
</evidence>
<feature type="domain" description="Trimeric autotransporter adhesin YadA-like stalk" evidence="14">
    <location>
        <begin position="361"/>
        <end position="396"/>
    </location>
</feature>
<keyword evidence="11" id="KW-0175">Coiled coil</keyword>
<dbReference type="GeneID" id="93485805"/>
<evidence type="ECO:0000256" key="4">
    <source>
        <dbReference type="ARBA" id="ARBA00022448"/>
    </source>
</evidence>
<dbReference type="Pfam" id="PF03895">
    <property type="entry name" value="YadA_anchor"/>
    <property type="match status" value="1"/>
</dbReference>
<name>A0A841R343_9FIRM</name>
<evidence type="ECO:0000256" key="8">
    <source>
        <dbReference type="ARBA" id="ARBA00022927"/>
    </source>
</evidence>
<accession>A0A841R343</accession>
<dbReference type="EMBL" id="JACHHI010000002">
    <property type="protein sequence ID" value="MBB6477500.1"/>
    <property type="molecule type" value="Genomic_DNA"/>
</dbReference>
<protein>
    <submittedName>
        <fullName evidence="15">Autotransporter adhesin</fullName>
    </submittedName>
</protein>
<dbReference type="InterPro" id="IPR005594">
    <property type="entry name" value="YadA_C"/>
</dbReference>
<evidence type="ECO:0000256" key="6">
    <source>
        <dbReference type="ARBA" id="ARBA00022692"/>
    </source>
</evidence>
<dbReference type="Pfam" id="PF05662">
    <property type="entry name" value="YadA_stalk"/>
    <property type="match status" value="1"/>
</dbReference>
<evidence type="ECO:0000313" key="15">
    <source>
        <dbReference type="EMBL" id="MBB6477500.1"/>
    </source>
</evidence>
<keyword evidence="5" id="KW-1134">Transmembrane beta strand</keyword>
<dbReference type="InterPro" id="IPR011049">
    <property type="entry name" value="Serralysin-like_metalloprot_C"/>
</dbReference>
<comment type="subcellular location">
    <subcellularLocation>
        <location evidence="2">Cell outer membrane</location>
    </subcellularLocation>
    <subcellularLocation>
        <location evidence="1">Cell surface</location>
    </subcellularLocation>
</comment>
<dbReference type="Gene3D" id="2.150.10.10">
    <property type="entry name" value="Serralysin-like metalloprotease, C-terminal"/>
    <property type="match status" value="2"/>
</dbReference>
<reference evidence="15 16" key="1">
    <citation type="submission" date="2020-08" db="EMBL/GenBank/DDBJ databases">
        <title>Genomic Encyclopedia of Type Strains, Phase IV (KMG-IV): sequencing the most valuable type-strain genomes for metagenomic binning, comparative biology and taxonomic classification.</title>
        <authorList>
            <person name="Goeker M."/>
        </authorList>
    </citation>
    <scope>NUCLEOTIDE SEQUENCE [LARGE SCALE GENOMIC DNA]</scope>
    <source>
        <strain evidence="15 16">DSM 21255</strain>
    </source>
</reference>
<organism evidence="15 16">
    <name type="scientific">Negativicoccus succinicivorans</name>
    <dbReference type="NCBI Taxonomy" id="620903"/>
    <lineage>
        <taxon>Bacteria</taxon>
        <taxon>Bacillati</taxon>
        <taxon>Bacillota</taxon>
        <taxon>Negativicutes</taxon>
        <taxon>Veillonellales</taxon>
        <taxon>Veillonellaceae</taxon>
        <taxon>Negativicoccus</taxon>
    </lineage>
</organism>
<evidence type="ECO:0000256" key="1">
    <source>
        <dbReference type="ARBA" id="ARBA00004241"/>
    </source>
</evidence>
<sequence length="539" mass="54755">MKKENLRLLMCGIITGSLLGLCGNTYATAGTAANGLIVISDAHTTNSGNATVNSGQGNIAIGQKADATTDNKIGGAIAIGSQSDASDVDAISIGTTAGSNSTGIRNIAIGGAAGQNMTGGENIAMGFRSGQNIESNENIAIGMYALKDNKNSTNSSLGFWGTGRSTAIGTGALSNVTGGANTAIGSNAGRFTTGDGNFYGGLLAGSYAGTANVSVFIGNQVALGAKEANYNSSILIGNAANHSLNGSFDHVVGLGGNTKVTGNYSTSLGGKSTVTADYGTALGGKSSVTADYGVALGSNSVANRTALSSITSSSVISNSSADTNTVYSIQGANESEKNAIANTVKGSYGAVSVGTADSTRQITNMAAGSNDNDAVNVAQLKGVSGAVNRLENRIDGIDNRIDGIDNRVDERTNKSGANAAALAGLHTIQYDPAEPTQFMAAVGGYHGEHAVALGLSHYLKEDILLHAGFSIGTGDTMYNVGFTKKFGTSNTKENIPDRYKDGPMSSIYVMQDEITELKARNAELEAKVNVLLEKLATKQ</sequence>
<evidence type="ECO:0000256" key="7">
    <source>
        <dbReference type="ARBA" id="ARBA00022729"/>
    </source>
</evidence>
<evidence type="ECO:0000256" key="3">
    <source>
        <dbReference type="ARBA" id="ARBA00005848"/>
    </source>
</evidence>